<dbReference type="PANTHER" id="PTHR13600:SF33">
    <property type="entry name" value="LEUCINE CARBOXYL METHYLTRANSFERASE 1"/>
    <property type="match status" value="1"/>
</dbReference>
<proteinExistence type="inferred from homology"/>
<evidence type="ECO:0000256" key="4">
    <source>
        <dbReference type="ARBA" id="ARBA00022603"/>
    </source>
</evidence>
<sequence length="326" mass="37059">MSEDDAVRATNDDAASCKRAAVQLGYWKDPYINYFMRASERKAPEINRGFYVRVRGVHSLLKQFLEITKCQGQIVNLGAGFDTTYWNLKDENLAPKSFIEVDFQGITAQKMYYIQHRKHLLDKLTADQVDVQISSTDLHAGQYHIVAADLRNVGELKKKLGECGVDFNLPTCFLTECVLVYMPPEASEALLRWIPEHFKSAFFVNYEQVNMGDRFGKVMIDNLRARGCGLPGVQYCQNLESQKQRFLSTGWTSADAINMVDVYRSLPQSDVQSFNPPPILVDLGIELFSHYCMVWACCRPPLGLDLVIYKDAPLVTDKKVKHELPL</sequence>
<evidence type="ECO:0000256" key="1">
    <source>
        <dbReference type="ARBA" id="ARBA00000724"/>
    </source>
</evidence>
<comment type="catalytic activity">
    <reaction evidence="1 7">
        <text>[phosphatase 2A protein]-C-terminal L-leucine + S-adenosyl-L-methionine = [phosphatase 2A protein]-C-terminal L-leucine methyl ester + S-adenosyl-L-homocysteine</text>
        <dbReference type="Rhea" id="RHEA:48544"/>
        <dbReference type="Rhea" id="RHEA-COMP:12134"/>
        <dbReference type="Rhea" id="RHEA-COMP:12135"/>
        <dbReference type="ChEBI" id="CHEBI:57856"/>
        <dbReference type="ChEBI" id="CHEBI:59789"/>
        <dbReference type="ChEBI" id="CHEBI:90516"/>
        <dbReference type="ChEBI" id="CHEBI:90517"/>
        <dbReference type="EC" id="2.1.1.233"/>
    </reaction>
</comment>
<keyword evidence="6 7" id="KW-0949">S-adenosyl-L-methionine</keyword>
<organism evidence="9 10">
    <name type="scientific">Paralvinella palmiformis</name>
    <dbReference type="NCBI Taxonomy" id="53620"/>
    <lineage>
        <taxon>Eukaryota</taxon>
        <taxon>Metazoa</taxon>
        <taxon>Spiralia</taxon>
        <taxon>Lophotrochozoa</taxon>
        <taxon>Annelida</taxon>
        <taxon>Polychaeta</taxon>
        <taxon>Sedentaria</taxon>
        <taxon>Canalipalpata</taxon>
        <taxon>Terebellida</taxon>
        <taxon>Terebelliformia</taxon>
        <taxon>Alvinellidae</taxon>
        <taxon>Paralvinella</taxon>
    </lineage>
</organism>
<feature type="binding site" evidence="8">
    <location>
        <position position="176"/>
    </location>
    <ligand>
        <name>S-adenosyl-L-methionine</name>
        <dbReference type="ChEBI" id="CHEBI:59789"/>
    </ligand>
</feature>
<dbReference type="GO" id="GO:0018423">
    <property type="term" value="F:protein C-terminal leucine carboxyl O-methyltransferase activity"/>
    <property type="evidence" value="ECO:0007669"/>
    <property type="project" value="UniProtKB-EC"/>
</dbReference>
<protein>
    <recommendedName>
        <fullName evidence="7">Leucine carboxyl methyltransferase 1</fullName>
        <ecNumber evidence="7">2.1.1.233</ecNumber>
    </recommendedName>
</protein>
<keyword evidence="5 7" id="KW-0808">Transferase</keyword>
<evidence type="ECO:0000256" key="6">
    <source>
        <dbReference type="ARBA" id="ARBA00022691"/>
    </source>
</evidence>
<keyword evidence="4 7" id="KW-0489">Methyltransferase</keyword>
<feature type="binding site" evidence="8">
    <location>
        <begin position="149"/>
        <end position="150"/>
    </location>
    <ligand>
        <name>S-adenosyl-L-methionine</name>
        <dbReference type="ChEBI" id="CHEBI:59789"/>
    </ligand>
</feature>
<evidence type="ECO:0000313" key="10">
    <source>
        <dbReference type="Proteomes" id="UP001208570"/>
    </source>
</evidence>
<dbReference type="Proteomes" id="UP001208570">
    <property type="component" value="Unassembled WGS sequence"/>
</dbReference>
<accession>A0AAD9IVH9</accession>
<feature type="binding site" evidence="8">
    <location>
        <position position="78"/>
    </location>
    <ligand>
        <name>S-adenosyl-L-methionine</name>
        <dbReference type="ChEBI" id="CHEBI:59789"/>
    </ligand>
</feature>
<dbReference type="InterPro" id="IPR029063">
    <property type="entry name" value="SAM-dependent_MTases_sf"/>
</dbReference>
<name>A0AAD9IVH9_9ANNE</name>
<dbReference type="GO" id="GO:0005829">
    <property type="term" value="C:cytosol"/>
    <property type="evidence" value="ECO:0007669"/>
    <property type="project" value="TreeGrafter"/>
</dbReference>
<dbReference type="PIRSF" id="PIRSF016305">
    <property type="entry name" value="LCM_mtfrase"/>
    <property type="match status" value="1"/>
</dbReference>
<evidence type="ECO:0000256" key="3">
    <source>
        <dbReference type="ARBA" id="ARBA00010703"/>
    </source>
</evidence>
<dbReference type="PANTHER" id="PTHR13600">
    <property type="entry name" value="LEUCINE CARBOXYL METHYLTRANSFERASE"/>
    <property type="match status" value="1"/>
</dbReference>
<dbReference type="FunFam" id="3.40.50.150:FF:000092">
    <property type="entry name" value="Leucine carboxyl methyltransferase 1"/>
    <property type="match status" value="1"/>
</dbReference>
<evidence type="ECO:0000256" key="7">
    <source>
        <dbReference type="PIRNR" id="PIRNR016305"/>
    </source>
</evidence>
<dbReference type="InterPro" id="IPR007213">
    <property type="entry name" value="Ppm1/Ppm2/Tcmp"/>
</dbReference>
<dbReference type="Pfam" id="PF04072">
    <property type="entry name" value="LCM"/>
    <property type="match status" value="1"/>
</dbReference>
<comment type="similarity">
    <text evidence="3 7">Belongs to the methyltransferase superfamily. LCMT family.</text>
</comment>
<dbReference type="EC" id="2.1.1.233" evidence="7"/>
<dbReference type="InterPro" id="IPR016651">
    <property type="entry name" value="LCMT1"/>
</dbReference>
<dbReference type="GO" id="GO:0032259">
    <property type="term" value="P:methylation"/>
    <property type="evidence" value="ECO:0007669"/>
    <property type="project" value="UniProtKB-KW"/>
</dbReference>
<comment type="function">
    <text evidence="2 7">Methylates the carboxyl group of the C-terminal leucine residue of protein phosphatase 2A catalytic subunits to form alpha-leucine ester residues.</text>
</comment>
<evidence type="ECO:0000256" key="8">
    <source>
        <dbReference type="PIRSR" id="PIRSR016305-1"/>
    </source>
</evidence>
<dbReference type="SUPFAM" id="SSF53335">
    <property type="entry name" value="S-adenosyl-L-methionine-dependent methyltransferases"/>
    <property type="match status" value="1"/>
</dbReference>
<dbReference type="Gene3D" id="3.40.50.150">
    <property type="entry name" value="Vaccinia Virus protein VP39"/>
    <property type="match status" value="1"/>
</dbReference>
<reference evidence="9" key="1">
    <citation type="journal article" date="2023" name="Mol. Biol. Evol.">
        <title>Third-Generation Sequencing Reveals the Adaptive Role of the Epigenome in Three Deep-Sea Polychaetes.</title>
        <authorList>
            <person name="Perez M."/>
            <person name="Aroh O."/>
            <person name="Sun Y."/>
            <person name="Lan Y."/>
            <person name="Juniper S.K."/>
            <person name="Young C.R."/>
            <person name="Angers B."/>
            <person name="Qian P.Y."/>
        </authorList>
    </citation>
    <scope>NUCLEOTIDE SEQUENCE</scope>
    <source>
        <strain evidence="9">P08H-3</strain>
    </source>
</reference>
<dbReference type="EMBL" id="JAODUP010001097">
    <property type="protein sequence ID" value="KAK2141439.1"/>
    <property type="molecule type" value="Genomic_DNA"/>
</dbReference>
<keyword evidence="10" id="KW-1185">Reference proteome</keyword>
<comment type="caution">
    <text evidence="9">The sequence shown here is derived from an EMBL/GenBank/DDBJ whole genome shotgun (WGS) entry which is preliminary data.</text>
</comment>
<dbReference type="AlphaFoldDB" id="A0AAD9IVH9"/>
<gene>
    <name evidence="9" type="ORF">LSH36_1097g00060</name>
</gene>
<evidence type="ECO:0000256" key="5">
    <source>
        <dbReference type="ARBA" id="ARBA00022679"/>
    </source>
</evidence>
<feature type="binding site" evidence="8">
    <location>
        <position position="53"/>
    </location>
    <ligand>
        <name>S-adenosyl-L-methionine</name>
        <dbReference type="ChEBI" id="CHEBI:59789"/>
    </ligand>
</feature>
<dbReference type="GO" id="GO:0009966">
    <property type="term" value="P:regulation of signal transduction"/>
    <property type="evidence" value="ECO:0007669"/>
    <property type="project" value="UniProtKB-ARBA"/>
</dbReference>
<evidence type="ECO:0000313" key="9">
    <source>
        <dbReference type="EMBL" id="KAK2141439.1"/>
    </source>
</evidence>
<evidence type="ECO:0000256" key="2">
    <source>
        <dbReference type="ARBA" id="ARBA00003455"/>
    </source>
</evidence>